<dbReference type="Proteomes" id="UP001528040">
    <property type="component" value="Unassembled WGS sequence"/>
</dbReference>
<evidence type="ECO:0000256" key="1">
    <source>
        <dbReference type="SAM" id="SignalP"/>
    </source>
</evidence>
<organism evidence="2 3">
    <name type="scientific">Aliiroseovarius salicola</name>
    <dbReference type="NCBI Taxonomy" id="3009082"/>
    <lineage>
        <taxon>Bacteria</taxon>
        <taxon>Pseudomonadati</taxon>
        <taxon>Pseudomonadota</taxon>
        <taxon>Alphaproteobacteria</taxon>
        <taxon>Rhodobacterales</taxon>
        <taxon>Paracoccaceae</taxon>
        <taxon>Aliiroseovarius</taxon>
    </lineage>
</organism>
<name>A0ABT4W2E7_9RHOB</name>
<keyword evidence="3" id="KW-1185">Reference proteome</keyword>
<protein>
    <submittedName>
        <fullName evidence="2">Uncharacterized protein</fullName>
    </submittedName>
</protein>
<proteinExistence type="predicted"/>
<reference evidence="2 3" key="1">
    <citation type="submission" date="2023-01" db="EMBL/GenBank/DDBJ databases">
        <authorList>
            <person name="Yoon J.-W."/>
        </authorList>
    </citation>
    <scope>NUCLEOTIDE SEQUENCE [LARGE SCALE GENOMIC DNA]</scope>
    <source>
        <strain evidence="2 3">KMU-50</strain>
    </source>
</reference>
<gene>
    <name evidence="2" type="ORF">O2N63_11405</name>
</gene>
<accession>A0ABT4W2E7</accession>
<evidence type="ECO:0000313" key="3">
    <source>
        <dbReference type="Proteomes" id="UP001528040"/>
    </source>
</evidence>
<feature type="chain" id="PRO_5046271576" evidence="1">
    <location>
        <begin position="25"/>
        <end position="196"/>
    </location>
</feature>
<feature type="signal peptide" evidence="1">
    <location>
        <begin position="1"/>
        <end position="24"/>
    </location>
</feature>
<comment type="caution">
    <text evidence="2">The sequence shown here is derived from an EMBL/GenBank/DDBJ whole genome shotgun (WGS) entry which is preliminary data.</text>
</comment>
<dbReference type="RefSeq" id="WP_271054396.1">
    <property type="nucleotide sequence ID" value="NZ_JAQIIO010000005.1"/>
</dbReference>
<keyword evidence="1" id="KW-0732">Signal</keyword>
<evidence type="ECO:0000313" key="2">
    <source>
        <dbReference type="EMBL" id="MDA5094691.1"/>
    </source>
</evidence>
<dbReference type="EMBL" id="JAQIIO010000005">
    <property type="protein sequence ID" value="MDA5094691.1"/>
    <property type="molecule type" value="Genomic_DNA"/>
</dbReference>
<sequence length="196" mass="21141">MITGSLKYCSVVAIACLTANIGFAEDVDLDAMRAATEKYTDVNVALADGYIRDPAGQCVSAAAEGLPAEWGAMGIHYISPAMLGITGAEPRVNGNGTHTDWMKPAILLYEPQADGSLELVGVENLVWQAAWAETGKPHPEINGRLWDAMADDPATEADEAHHFEPHFDQHVWLFRDNPAGTLMPFNPAVTCEHHSS</sequence>